<gene>
    <name evidence="1" type="ORF">GBAR_LOCUS4891</name>
</gene>
<name>A0AA35R8H3_GEOBA</name>
<organism evidence="1 2">
    <name type="scientific">Geodia barretti</name>
    <name type="common">Barrett's horny sponge</name>
    <dbReference type="NCBI Taxonomy" id="519541"/>
    <lineage>
        <taxon>Eukaryota</taxon>
        <taxon>Metazoa</taxon>
        <taxon>Porifera</taxon>
        <taxon>Demospongiae</taxon>
        <taxon>Heteroscleromorpha</taxon>
        <taxon>Tetractinellida</taxon>
        <taxon>Astrophorina</taxon>
        <taxon>Geodiidae</taxon>
        <taxon>Geodia</taxon>
    </lineage>
</organism>
<proteinExistence type="predicted"/>
<evidence type="ECO:0000313" key="1">
    <source>
        <dbReference type="EMBL" id="CAI8006764.1"/>
    </source>
</evidence>
<sequence length="102" mass="11968">MLQFSRDFFESREPQRVSLRHDRNPAIVGVYRCDVSTISIHDNIDTSVRDVLYVGLYTPDQGTKFHCWEVWHLILAYYLRSPVSPLVDLLQLLPGPETHRRN</sequence>
<protein>
    <submittedName>
        <fullName evidence="1">Uncharacterized protein</fullName>
    </submittedName>
</protein>
<dbReference type="Proteomes" id="UP001174909">
    <property type="component" value="Unassembled WGS sequence"/>
</dbReference>
<dbReference type="EMBL" id="CASHTH010000718">
    <property type="protein sequence ID" value="CAI8006764.1"/>
    <property type="molecule type" value="Genomic_DNA"/>
</dbReference>
<dbReference type="AlphaFoldDB" id="A0AA35R8H3"/>
<accession>A0AA35R8H3</accession>
<reference evidence="1" key="1">
    <citation type="submission" date="2023-03" db="EMBL/GenBank/DDBJ databases">
        <authorList>
            <person name="Steffen K."/>
            <person name="Cardenas P."/>
        </authorList>
    </citation>
    <scope>NUCLEOTIDE SEQUENCE</scope>
</reference>
<comment type="caution">
    <text evidence="1">The sequence shown here is derived from an EMBL/GenBank/DDBJ whole genome shotgun (WGS) entry which is preliminary data.</text>
</comment>
<evidence type="ECO:0000313" key="2">
    <source>
        <dbReference type="Proteomes" id="UP001174909"/>
    </source>
</evidence>
<keyword evidence="2" id="KW-1185">Reference proteome</keyword>